<reference evidence="1 2" key="1">
    <citation type="submission" date="2016-10" db="EMBL/GenBank/DDBJ databases">
        <authorList>
            <person name="de Groot N.N."/>
        </authorList>
    </citation>
    <scope>NUCLEOTIDE SEQUENCE [LARGE SCALE GENOMIC DNA]</scope>
    <source>
        <strain evidence="1 2">Nl14</strain>
    </source>
</reference>
<evidence type="ECO:0000313" key="1">
    <source>
        <dbReference type="EMBL" id="SFU65381.1"/>
    </source>
</evidence>
<dbReference type="EMBL" id="FPBZ01000012">
    <property type="protein sequence ID" value="SFU65381.1"/>
    <property type="molecule type" value="Genomic_DNA"/>
</dbReference>
<proteinExistence type="predicted"/>
<dbReference type="InterPro" id="IPR043519">
    <property type="entry name" value="NT_sf"/>
</dbReference>
<organism evidence="1 2">
    <name type="scientific">Nitrosospira multiformis</name>
    <dbReference type="NCBI Taxonomy" id="1231"/>
    <lineage>
        <taxon>Bacteria</taxon>
        <taxon>Pseudomonadati</taxon>
        <taxon>Pseudomonadota</taxon>
        <taxon>Betaproteobacteria</taxon>
        <taxon>Nitrosomonadales</taxon>
        <taxon>Nitrosomonadaceae</taxon>
        <taxon>Nitrosospira</taxon>
    </lineage>
</organism>
<evidence type="ECO:0000313" key="2">
    <source>
        <dbReference type="Proteomes" id="UP000182649"/>
    </source>
</evidence>
<gene>
    <name evidence="1" type="ORF">SAMN05216417_11283</name>
</gene>
<sequence length="85" mass="9429">MRPSVALDLKRSTVREATSRFCAANPRVFGSVLHGTDQDGSDIDLHVVWDTVQIVLPVLLKQLPAVQQDVEDEERNDDHSGDKSC</sequence>
<evidence type="ECO:0008006" key="3">
    <source>
        <dbReference type="Google" id="ProtNLM"/>
    </source>
</evidence>
<dbReference type="OrthoDB" id="561385at2"/>
<name>A0A1I7HXM5_9PROT</name>
<dbReference type="SUPFAM" id="SSF81301">
    <property type="entry name" value="Nucleotidyltransferase"/>
    <property type="match status" value="1"/>
</dbReference>
<dbReference type="Proteomes" id="UP000182649">
    <property type="component" value="Unassembled WGS sequence"/>
</dbReference>
<accession>A0A1I7HXM5</accession>
<dbReference type="RefSeq" id="WP_081363601.1">
    <property type="nucleotide sequence ID" value="NZ_FPBZ01000012.1"/>
</dbReference>
<dbReference type="Gene3D" id="3.30.460.10">
    <property type="entry name" value="Beta Polymerase, domain 2"/>
    <property type="match status" value="1"/>
</dbReference>
<dbReference type="AlphaFoldDB" id="A0A1I7HXM5"/>
<protein>
    <recommendedName>
        <fullName evidence="3">Polymerase nucleotidyl transferase domain-containing protein</fullName>
    </recommendedName>
</protein>